<protein>
    <recommendedName>
        <fullName evidence="6">Required for respiratory growth protein 7, mitochondrial</fullName>
    </recommendedName>
</protein>
<sequence>MSEPAKYSEKGFSGARRHIATATAASTATATIEAVQQVPTLPSIVLSSGSPHHNSLSTFLEYAGRVNLAPTRSLYIGTHYEYTSALALLRLGFSLTRTGRAGDAGIDLIGHWTLSQFPVPLPVFAQCKARNANVLCSPRHIRELEGSFQGLPAAWRNKDVLGLLITSRRATNGVLEALRRSRWPMGFLNISRTGAIEQFKRRWSRSYPDAGTVNDIQLTWMGEPIFPVRDGLVEETLPLADPPAADLEEEAANASGSKVAPDMKYKSTRAAARKVSTKPNCADKKAVPVKRPRGRPPGSKNLITVALEGPRKPGRPKGSKNKTTIGKA</sequence>
<dbReference type="PANTHER" id="PTHR28133">
    <property type="entry name" value="REQUIRED FOR RESPIRATORY GROWTH PROTEIN 7, MITOCHONDRIAL"/>
    <property type="match status" value="1"/>
</dbReference>
<dbReference type="EMBL" id="ML986486">
    <property type="protein sequence ID" value="KAF2279159.1"/>
    <property type="molecule type" value="Genomic_DNA"/>
</dbReference>
<evidence type="ECO:0000313" key="4">
    <source>
        <dbReference type="EMBL" id="KAF2279159.1"/>
    </source>
</evidence>
<keyword evidence="2" id="KW-0496">Mitochondrion</keyword>
<feature type="region of interest" description="Disordered" evidence="3">
    <location>
        <begin position="248"/>
        <end position="328"/>
    </location>
</feature>
<dbReference type="GeneID" id="54553313"/>
<keyword evidence="5" id="KW-1185">Reference proteome</keyword>
<accession>A0A6A6JVT0</accession>
<dbReference type="InterPro" id="IPR018828">
    <property type="entry name" value="RRG7"/>
</dbReference>
<dbReference type="Gene3D" id="3.40.1350.10">
    <property type="match status" value="1"/>
</dbReference>
<comment type="subcellular location">
    <subcellularLocation>
        <location evidence="1">Mitochondrion</location>
    </subcellularLocation>
</comment>
<name>A0A6A6JVT0_WESOR</name>
<reference evidence="4" key="1">
    <citation type="journal article" date="2020" name="Stud. Mycol.">
        <title>101 Dothideomycetes genomes: a test case for predicting lifestyles and emergence of pathogens.</title>
        <authorList>
            <person name="Haridas S."/>
            <person name="Albert R."/>
            <person name="Binder M."/>
            <person name="Bloem J."/>
            <person name="Labutti K."/>
            <person name="Salamov A."/>
            <person name="Andreopoulos B."/>
            <person name="Baker S."/>
            <person name="Barry K."/>
            <person name="Bills G."/>
            <person name="Bluhm B."/>
            <person name="Cannon C."/>
            <person name="Castanera R."/>
            <person name="Culley D."/>
            <person name="Daum C."/>
            <person name="Ezra D."/>
            <person name="Gonzalez J."/>
            <person name="Henrissat B."/>
            <person name="Kuo A."/>
            <person name="Liang C."/>
            <person name="Lipzen A."/>
            <person name="Lutzoni F."/>
            <person name="Magnuson J."/>
            <person name="Mondo S."/>
            <person name="Nolan M."/>
            <person name="Ohm R."/>
            <person name="Pangilinan J."/>
            <person name="Park H.-J."/>
            <person name="Ramirez L."/>
            <person name="Alfaro M."/>
            <person name="Sun H."/>
            <person name="Tritt A."/>
            <person name="Yoshinaga Y."/>
            <person name="Zwiers L.-H."/>
            <person name="Turgeon B."/>
            <person name="Goodwin S."/>
            <person name="Spatafora J."/>
            <person name="Crous P."/>
            <person name="Grigoriev I."/>
        </authorList>
    </citation>
    <scope>NUCLEOTIDE SEQUENCE</scope>
    <source>
        <strain evidence="4">CBS 379.55</strain>
    </source>
</reference>
<evidence type="ECO:0000256" key="2">
    <source>
        <dbReference type="ARBA" id="ARBA00023128"/>
    </source>
</evidence>
<evidence type="ECO:0000256" key="1">
    <source>
        <dbReference type="ARBA" id="ARBA00004173"/>
    </source>
</evidence>
<dbReference type="OrthoDB" id="20734at2759"/>
<dbReference type="PANTHER" id="PTHR28133:SF1">
    <property type="entry name" value="REQUIRED FOR RESPIRATORY GROWTH PROTEIN 7, MITOCHONDRIAL"/>
    <property type="match status" value="1"/>
</dbReference>
<dbReference type="AlphaFoldDB" id="A0A6A6JVT0"/>
<evidence type="ECO:0000313" key="5">
    <source>
        <dbReference type="Proteomes" id="UP000800097"/>
    </source>
</evidence>
<dbReference type="Pfam" id="PF10356">
    <property type="entry name" value="RRG7"/>
    <property type="match status" value="2"/>
</dbReference>
<dbReference type="Proteomes" id="UP000800097">
    <property type="component" value="Unassembled WGS sequence"/>
</dbReference>
<gene>
    <name evidence="4" type="ORF">EI97DRAFT_448019</name>
</gene>
<evidence type="ECO:0008006" key="6">
    <source>
        <dbReference type="Google" id="ProtNLM"/>
    </source>
</evidence>
<evidence type="ECO:0000256" key="3">
    <source>
        <dbReference type="SAM" id="MobiDB-lite"/>
    </source>
</evidence>
<dbReference type="GO" id="GO:0003676">
    <property type="term" value="F:nucleic acid binding"/>
    <property type="evidence" value="ECO:0007669"/>
    <property type="project" value="InterPro"/>
</dbReference>
<organism evidence="4 5">
    <name type="scientific">Westerdykella ornata</name>
    <dbReference type="NCBI Taxonomy" id="318751"/>
    <lineage>
        <taxon>Eukaryota</taxon>
        <taxon>Fungi</taxon>
        <taxon>Dikarya</taxon>
        <taxon>Ascomycota</taxon>
        <taxon>Pezizomycotina</taxon>
        <taxon>Dothideomycetes</taxon>
        <taxon>Pleosporomycetidae</taxon>
        <taxon>Pleosporales</taxon>
        <taxon>Sporormiaceae</taxon>
        <taxon>Westerdykella</taxon>
    </lineage>
</organism>
<dbReference type="InterPro" id="IPR011856">
    <property type="entry name" value="tRNA_endonuc-like_dom_sf"/>
</dbReference>
<proteinExistence type="predicted"/>
<dbReference type="RefSeq" id="XP_033656698.1">
    <property type="nucleotide sequence ID" value="XM_033800138.1"/>
</dbReference>
<dbReference type="GO" id="GO:0005739">
    <property type="term" value="C:mitochondrion"/>
    <property type="evidence" value="ECO:0007669"/>
    <property type="project" value="UniProtKB-SubCell"/>
</dbReference>